<sequence>MSINGVAINRKWYTLDPVGVDEKTQSCLDYARRLVWADTPGIDSLGDAQTIIQQNFLISFYCGRQFLTIANVELFVKTEDPFDWDKIALFLVKFHAKYSGRTDLRERRRNGFTITAFDAVVNTGEEIAPWFDMLYNDLKIKSGTPHPGKYVVADAGNIQLIDHPKFWIDASETF</sequence>
<evidence type="ECO:0000313" key="3">
    <source>
        <dbReference type="Proteomes" id="UP001152797"/>
    </source>
</evidence>
<name>A0A9P1G0X6_9DINO</name>
<proteinExistence type="predicted"/>
<organism evidence="1">
    <name type="scientific">Cladocopium goreaui</name>
    <dbReference type="NCBI Taxonomy" id="2562237"/>
    <lineage>
        <taxon>Eukaryota</taxon>
        <taxon>Sar</taxon>
        <taxon>Alveolata</taxon>
        <taxon>Dinophyceae</taxon>
        <taxon>Suessiales</taxon>
        <taxon>Symbiodiniaceae</taxon>
        <taxon>Cladocopium</taxon>
    </lineage>
</organism>
<dbReference type="Proteomes" id="UP001152797">
    <property type="component" value="Unassembled WGS sequence"/>
</dbReference>
<dbReference type="AlphaFoldDB" id="A0A9P1G0X6"/>
<evidence type="ECO:0000313" key="1">
    <source>
        <dbReference type="EMBL" id="CAI3995883.1"/>
    </source>
</evidence>
<gene>
    <name evidence="1" type="ORF">C1SCF055_LOCUS22407</name>
</gene>
<dbReference type="EMBL" id="CAMXCT020002128">
    <property type="protein sequence ID" value="CAL1149258.1"/>
    <property type="molecule type" value="Genomic_DNA"/>
</dbReference>
<keyword evidence="3" id="KW-1185">Reference proteome</keyword>
<reference evidence="2 3" key="2">
    <citation type="submission" date="2024-05" db="EMBL/GenBank/DDBJ databases">
        <authorList>
            <person name="Chen Y."/>
            <person name="Shah S."/>
            <person name="Dougan E. K."/>
            <person name="Thang M."/>
            <person name="Chan C."/>
        </authorList>
    </citation>
    <scope>NUCLEOTIDE SEQUENCE [LARGE SCALE GENOMIC DNA]</scope>
</reference>
<dbReference type="EMBL" id="CAMXCT030002128">
    <property type="protein sequence ID" value="CAL4783195.1"/>
    <property type="molecule type" value="Genomic_DNA"/>
</dbReference>
<accession>A0A9P1G0X6</accession>
<reference evidence="1" key="1">
    <citation type="submission" date="2022-10" db="EMBL/GenBank/DDBJ databases">
        <authorList>
            <person name="Chen Y."/>
            <person name="Dougan E. K."/>
            <person name="Chan C."/>
            <person name="Rhodes N."/>
            <person name="Thang M."/>
        </authorList>
    </citation>
    <scope>NUCLEOTIDE SEQUENCE</scope>
</reference>
<comment type="caution">
    <text evidence="1">The sequence shown here is derived from an EMBL/GenBank/DDBJ whole genome shotgun (WGS) entry which is preliminary data.</text>
</comment>
<dbReference type="EMBL" id="CAMXCT010002128">
    <property type="protein sequence ID" value="CAI3995883.1"/>
    <property type="molecule type" value="Genomic_DNA"/>
</dbReference>
<protein>
    <submittedName>
        <fullName evidence="1">Uncharacterized protein</fullName>
    </submittedName>
</protein>
<evidence type="ECO:0000313" key="2">
    <source>
        <dbReference type="EMBL" id="CAL4783195.1"/>
    </source>
</evidence>